<feature type="non-terminal residue" evidence="2">
    <location>
        <position position="1"/>
    </location>
</feature>
<feature type="non-terminal residue" evidence="2">
    <location>
        <position position="149"/>
    </location>
</feature>
<sequence>VTNAGAYGSSTDHRSRLRPPEHDWVLSEPPDEEAVLGLLEALRLPRTVCSVLVTRGFAVPDGAKHFLRPRLEHLHDPALLADGPAAAERIAAAIRAEDTILVHGDYDVDGICSTALLTRWLRSLGGRITPFVPHRLGDGYDFGPAGLAA</sequence>
<name>A0A383CVS2_9ZZZZ</name>
<evidence type="ECO:0000313" key="2">
    <source>
        <dbReference type="EMBL" id="SVE36133.1"/>
    </source>
</evidence>
<proteinExistence type="predicted"/>
<dbReference type="AlphaFoldDB" id="A0A383CVS2"/>
<dbReference type="PANTHER" id="PTHR30255">
    <property type="entry name" value="SINGLE-STRANDED-DNA-SPECIFIC EXONUCLEASE RECJ"/>
    <property type="match status" value="1"/>
</dbReference>
<reference evidence="2" key="1">
    <citation type="submission" date="2018-05" db="EMBL/GenBank/DDBJ databases">
        <authorList>
            <person name="Lanie J.A."/>
            <person name="Ng W.-L."/>
            <person name="Kazmierczak K.M."/>
            <person name="Andrzejewski T.M."/>
            <person name="Davidsen T.M."/>
            <person name="Wayne K.J."/>
            <person name="Tettelin H."/>
            <person name="Glass J.I."/>
            <person name="Rusch D."/>
            <person name="Podicherti R."/>
            <person name="Tsui H.-C.T."/>
            <person name="Winkler M.E."/>
        </authorList>
    </citation>
    <scope>NUCLEOTIDE SEQUENCE</scope>
</reference>
<dbReference type="PANTHER" id="PTHR30255:SF2">
    <property type="entry name" value="SINGLE-STRANDED-DNA-SPECIFIC EXONUCLEASE RECJ"/>
    <property type="match status" value="1"/>
</dbReference>
<dbReference type="InterPro" id="IPR051673">
    <property type="entry name" value="SSDNA_exonuclease_RecJ"/>
</dbReference>
<feature type="region of interest" description="Disordered" evidence="1">
    <location>
        <begin position="1"/>
        <end position="22"/>
    </location>
</feature>
<dbReference type="SUPFAM" id="SSF64182">
    <property type="entry name" value="DHH phosphoesterases"/>
    <property type="match status" value="1"/>
</dbReference>
<organism evidence="2">
    <name type="scientific">marine metagenome</name>
    <dbReference type="NCBI Taxonomy" id="408172"/>
    <lineage>
        <taxon>unclassified sequences</taxon>
        <taxon>metagenomes</taxon>
        <taxon>ecological metagenomes</taxon>
    </lineage>
</organism>
<dbReference type="Gene3D" id="3.90.1640.30">
    <property type="match status" value="1"/>
</dbReference>
<feature type="compositionally biased region" description="Basic and acidic residues" evidence="1">
    <location>
        <begin position="11"/>
        <end position="22"/>
    </location>
</feature>
<gene>
    <name evidence="2" type="ORF">METZ01_LOCUS488987</name>
</gene>
<evidence type="ECO:0000256" key="1">
    <source>
        <dbReference type="SAM" id="MobiDB-lite"/>
    </source>
</evidence>
<dbReference type="EMBL" id="UINC01211999">
    <property type="protein sequence ID" value="SVE36133.1"/>
    <property type="molecule type" value="Genomic_DNA"/>
</dbReference>
<protein>
    <recommendedName>
        <fullName evidence="3">Single-stranded-DNA-specific exonuclease RecJ</fullName>
    </recommendedName>
</protein>
<dbReference type="InterPro" id="IPR038763">
    <property type="entry name" value="DHH_sf"/>
</dbReference>
<evidence type="ECO:0008006" key="3">
    <source>
        <dbReference type="Google" id="ProtNLM"/>
    </source>
</evidence>
<accession>A0A383CVS2</accession>